<evidence type="ECO:0000256" key="5">
    <source>
        <dbReference type="ARBA" id="ARBA00038437"/>
    </source>
</evidence>
<dbReference type="InterPro" id="IPR044742">
    <property type="entry name" value="DEAD/DEAH_RhlB"/>
</dbReference>
<dbReference type="PROSITE" id="PS51195">
    <property type="entry name" value="Q_MOTIF"/>
    <property type="match status" value="1"/>
</dbReference>
<dbReference type="PROSITE" id="PS51194">
    <property type="entry name" value="HELICASE_CTER"/>
    <property type="match status" value="1"/>
</dbReference>
<evidence type="ECO:0000256" key="4">
    <source>
        <dbReference type="ARBA" id="ARBA00022840"/>
    </source>
</evidence>
<feature type="compositionally biased region" description="Basic residues" evidence="8">
    <location>
        <begin position="447"/>
        <end position="461"/>
    </location>
</feature>
<dbReference type="EMBL" id="CP121472">
    <property type="protein sequence ID" value="WPL15436.1"/>
    <property type="molecule type" value="Genomic_DNA"/>
</dbReference>
<feature type="domain" description="DEAD-box RNA helicase Q" evidence="11">
    <location>
        <begin position="38"/>
        <end position="66"/>
    </location>
</feature>
<evidence type="ECO:0000259" key="9">
    <source>
        <dbReference type="PROSITE" id="PS51192"/>
    </source>
</evidence>
<keyword evidence="4 7" id="KW-0067">ATP-binding</keyword>
<name>A0ABZ0S566_9GAMM</name>
<dbReference type="GO" id="GO:0016787">
    <property type="term" value="F:hydrolase activity"/>
    <property type="evidence" value="ECO:0007669"/>
    <property type="project" value="UniProtKB-KW"/>
</dbReference>
<dbReference type="SUPFAM" id="SSF52540">
    <property type="entry name" value="P-loop containing nucleoside triphosphate hydrolases"/>
    <property type="match status" value="1"/>
</dbReference>
<dbReference type="SMART" id="SM00490">
    <property type="entry name" value="HELICc"/>
    <property type="match status" value="1"/>
</dbReference>
<dbReference type="Gene3D" id="3.40.50.300">
    <property type="entry name" value="P-loop containing nucleotide triphosphate hydrolases"/>
    <property type="match status" value="2"/>
</dbReference>
<dbReference type="InterPro" id="IPR011545">
    <property type="entry name" value="DEAD/DEAH_box_helicase_dom"/>
</dbReference>
<evidence type="ECO:0000313" key="13">
    <source>
        <dbReference type="Proteomes" id="UP001432180"/>
    </source>
</evidence>
<keyword evidence="2 7" id="KW-0378">Hydrolase</keyword>
<gene>
    <name evidence="12" type="primary">srmB</name>
    <name evidence="12" type="ORF">Thiowin_00332</name>
</gene>
<dbReference type="GO" id="GO:0003724">
    <property type="term" value="F:RNA helicase activity"/>
    <property type="evidence" value="ECO:0007669"/>
    <property type="project" value="UniProtKB-EC"/>
</dbReference>
<proteinExistence type="inferred from homology"/>
<dbReference type="CDD" id="cd00268">
    <property type="entry name" value="DEADc"/>
    <property type="match status" value="1"/>
</dbReference>
<dbReference type="InterPro" id="IPR014014">
    <property type="entry name" value="RNA_helicase_DEAD_Q_motif"/>
</dbReference>
<evidence type="ECO:0000259" key="10">
    <source>
        <dbReference type="PROSITE" id="PS51194"/>
    </source>
</evidence>
<dbReference type="Pfam" id="PF00270">
    <property type="entry name" value="DEAD"/>
    <property type="match status" value="1"/>
</dbReference>
<keyword evidence="1 7" id="KW-0547">Nucleotide-binding</keyword>
<dbReference type="RefSeq" id="WP_328986010.1">
    <property type="nucleotide sequence ID" value="NZ_CP121472.1"/>
</dbReference>
<evidence type="ECO:0000256" key="3">
    <source>
        <dbReference type="ARBA" id="ARBA00022806"/>
    </source>
</evidence>
<feature type="domain" description="Helicase C-terminal" evidence="10">
    <location>
        <begin position="268"/>
        <end position="416"/>
    </location>
</feature>
<feature type="region of interest" description="Disordered" evidence="8">
    <location>
        <begin position="414"/>
        <end position="472"/>
    </location>
</feature>
<feature type="domain" description="Helicase ATP-binding" evidence="9">
    <location>
        <begin position="69"/>
        <end position="242"/>
    </location>
</feature>
<dbReference type="PROSITE" id="PS51192">
    <property type="entry name" value="HELICASE_ATP_BIND_1"/>
    <property type="match status" value="1"/>
</dbReference>
<dbReference type="InterPro" id="IPR050079">
    <property type="entry name" value="DEAD_box_RNA_helicase"/>
</dbReference>
<reference evidence="12 13" key="1">
    <citation type="journal article" date="2023" name="Microorganisms">
        <title>Thiorhodovibrio frisius and Trv. litoralis spp. nov., Two Novel Members from a Clade of Fastidious Purple Sulfur Bacteria That Exhibit Unique Red-Shifted Light-Harvesting Capabilities.</title>
        <authorList>
            <person name="Methner A."/>
            <person name="Kuzyk S.B."/>
            <person name="Petersen J."/>
            <person name="Bauer S."/>
            <person name="Brinkmann H."/>
            <person name="Sichau K."/>
            <person name="Wanner G."/>
            <person name="Wolf J."/>
            <person name="Neumann-Schaal M."/>
            <person name="Henke P."/>
            <person name="Tank M."/>
            <person name="Sproer C."/>
            <person name="Bunk B."/>
            <person name="Overmann J."/>
        </authorList>
    </citation>
    <scope>NUCLEOTIDE SEQUENCE [LARGE SCALE GENOMIC DNA]</scope>
    <source>
        <strain evidence="12 13">DSM 6702</strain>
    </source>
</reference>
<dbReference type="InterPro" id="IPR000629">
    <property type="entry name" value="RNA-helicase_DEAD-box_CS"/>
</dbReference>
<accession>A0ABZ0S566</accession>
<feature type="short sequence motif" description="Q motif" evidence="6">
    <location>
        <begin position="38"/>
        <end position="66"/>
    </location>
</feature>
<evidence type="ECO:0000256" key="1">
    <source>
        <dbReference type="ARBA" id="ARBA00022741"/>
    </source>
</evidence>
<evidence type="ECO:0000256" key="8">
    <source>
        <dbReference type="SAM" id="MobiDB-lite"/>
    </source>
</evidence>
<sequence length="472" mass="50807">MISEQNSVQNPPWADSEASLAISPLAESQTGSPACSPAGFAVFPLAEPLQRGLVRAGFSEPTPVQQAVIPAALAGADLLVAAATGSGKTAAFLLPLMQRLLAQPAPRAATRALILVPTRELATQIETHFFALGSYSRLGIGVIIGGAPRARQISILRKNPELIVATPGRMLDHLRAGEADLGDLECLVLDEADRMLDLGFAEDVLAILAFCNPKRQSLLFSATLHHRHLQALIGPALREPRVLRIDSPRAPSALIRHQLIRCNETAPKPAQLLGLLAAEPAARLVLVFVNQRERSLSLTEQLRATGHRAAGLHGELEQRERERVLGLFRAGQVRVLVATEVAARGLDIPNVDLVVHYDPPPRGDDYLHRSGRTGRAGVSGLAVTLVTATDWHRMDTIRRYLGLELEERVLPGLKGSFRIPPKRGKAAGAKSGKARARGGKPAAPTKAKGRWRDRKQIGRRRVPSDSSPPDSS</sequence>
<evidence type="ECO:0000256" key="2">
    <source>
        <dbReference type="ARBA" id="ARBA00022801"/>
    </source>
</evidence>
<keyword evidence="13" id="KW-1185">Reference proteome</keyword>
<keyword evidence="3 7" id="KW-0347">Helicase</keyword>
<dbReference type="InterPro" id="IPR027417">
    <property type="entry name" value="P-loop_NTPase"/>
</dbReference>
<dbReference type="Pfam" id="PF00271">
    <property type="entry name" value="Helicase_C"/>
    <property type="match status" value="1"/>
</dbReference>
<evidence type="ECO:0000256" key="7">
    <source>
        <dbReference type="RuleBase" id="RU000492"/>
    </source>
</evidence>
<evidence type="ECO:0000256" key="6">
    <source>
        <dbReference type="PROSITE-ProRule" id="PRU00552"/>
    </source>
</evidence>
<evidence type="ECO:0000259" key="11">
    <source>
        <dbReference type="PROSITE" id="PS51195"/>
    </source>
</evidence>
<dbReference type="InterPro" id="IPR014001">
    <property type="entry name" value="Helicase_ATP-bd"/>
</dbReference>
<protein>
    <submittedName>
        <fullName evidence="12">ATP-dependent RNA helicase SrmB</fullName>
        <ecNumber evidence="12">3.6.4.13</ecNumber>
    </submittedName>
</protein>
<dbReference type="InterPro" id="IPR001650">
    <property type="entry name" value="Helicase_C-like"/>
</dbReference>
<organism evidence="12 13">
    <name type="scientific">Thiorhodovibrio winogradskyi</name>
    <dbReference type="NCBI Taxonomy" id="77007"/>
    <lineage>
        <taxon>Bacteria</taxon>
        <taxon>Pseudomonadati</taxon>
        <taxon>Pseudomonadota</taxon>
        <taxon>Gammaproteobacteria</taxon>
        <taxon>Chromatiales</taxon>
        <taxon>Chromatiaceae</taxon>
        <taxon>Thiorhodovibrio</taxon>
    </lineage>
</organism>
<dbReference type="PANTHER" id="PTHR47959">
    <property type="entry name" value="ATP-DEPENDENT RNA HELICASE RHLE-RELATED"/>
    <property type="match status" value="1"/>
</dbReference>
<dbReference type="CDD" id="cd18787">
    <property type="entry name" value="SF2_C_DEAD"/>
    <property type="match status" value="1"/>
</dbReference>
<dbReference type="PANTHER" id="PTHR47959:SF3">
    <property type="entry name" value="ATP-DEPENDENT RNA HELICASE SRMB"/>
    <property type="match status" value="1"/>
</dbReference>
<dbReference type="SMART" id="SM00487">
    <property type="entry name" value="DEXDc"/>
    <property type="match status" value="1"/>
</dbReference>
<dbReference type="PROSITE" id="PS00039">
    <property type="entry name" value="DEAD_ATP_HELICASE"/>
    <property type="match status" value="1"/>
</dbReference>
<evidence type="ECO:0000313" key="12">
    <source>
        <dbReference type="EMBL" id="WPL15436.1"/>
    </source>
</evidence>
<dbReference type="EC" id="3.6.4.13" evidence="12"/>
<comment type="similarity">
    <text evidence="5 7">Belongs to the DEAD box helicase family.</text>
</comment>
<dbReference type="Proteomes" id="UP001432180">
    <property type="component" value="Chromosome"/>
</dbReference>